<reference evidence="1 2" key="1">
    <citation type="journal article" date="2011" name="J. Bacteriol.">
        <title>Whole-genome sequences of thirteen isolates of Borrelia burgdorferi.</title>
        <authorList>
            <person name="Schutzer S.E."/>
            <person name="Fraser-Liggett C.M."/>
            <person name="Casjens S.R."/>
            <person name="Qiu W.G."/>
            <person name="Dunn J.J."/>
            <person name="Mongodin E.F."/>
            <person name="Luft B.J."/>
        </authorList>
    </citation>
    <scope>NUCLEOTIDE SEQUENCE [LARGE SCALE GENOMIC DNA]</scope>
    <source>
        <strain evidence="1 2">118a</strain>
        <plasmid evidence="1 2">118a_lp36</plasmid>
    </source>
</reference>
<dbReference type="Proteomes" id="UP000006208">
    <property type="component" value="Plasmid 118a_lp36"/>
</dbReference>
<evidence type="ECO:0000313" key="2">
    <source>
        <dbReference type="Proteomes" id="UP000006208"/>
    </source>
</evidence>
<keyword evidence="1" id="KW-0614">Plasmid</keyword>
<protein>
    <submittedName>
        <fullName evidence="1">Uncharacterized protein</fullName>
    </submittedName>
</protein>
<accession>A0A7U4DIW7</accession>
<dbReference type="EMBL" id="CP001537">
    <property type="protein sequence ID" value="ACN92963.1"/>
    <property type="molecule type" value="Genomic_DNA"/>
</dbReference>
<geneLocation type="plasmid" evidence="1 2">
    <name>118a_lp36</name>
</geneLocation>
<sequence length="43" mass="5198">MIYNFLVSSESEKTNHPKYVTKNENRLNKYQRKLSKNKKVLLI</sequence>
<dbReference type="AlphaFoldDB" id="A0A7U4DIW7"/>
<name>A0A7U4DIW7_BORBG</name>
<gene>
    <name evidence="1" type="ORF">BBU118A_K15</name>
</gene>
<evidence type="ECO:0000313" key="1">
    <source>
        <dbReference type="EMBL" id="ACN92963.1"/>
    </source>
</evidence>
<proteinExistence type="predicted"/>
<organism evidence="1 2">
    <name type="scientific">Borreliella burgdorferi 118a</name>
    <dbReference type="NCBI Taxonomy" id="476210"/>
    <lineage>
        <taxon>Bacteria</taxon>
        <taxon>Pseudomonadati</taxon>
        <taxon>Spirochaetota</taxon>
        <taxon>Spirochaetia</taxon>
        <taxon>Spirochaetales</taxon>
        <taxon>Borreliaceae</taxon>
        <taxon>Borreliella</taxon>
    </lineage>
</organism>